<proteinExistence type="predicted"/>
<accession>A0AA39W3Q0</accession>
<comment type="caution">
    <text evidence="1">The sequence shown here is derived from an EMBL/GenBank/DDBJ whole genome shotgun (WGS) entry which is preliminary data.</text>
</comment>
<dbReference type="Pfam" id="PF14022">
    <property type="entry name" value="DUF4238"/>
    <property type="match status" value="1"/>
</dbReference>
<organism evidence="1 2">
    <name type="scientific">Lasiodiplodia hormozganensis</name>
    <dbReference type="NCBI Taxonomy" id="869390"/>
    <lineage>
        <taxon>Eukaryota</taxon>
        <taxon>Fungi</taxon>
        <taxon>Dikarya</taxon>
        <taxon>Ascomycota</taxon>
        <taxon>Pezizomycotina</taxon>
        <taxon>Dothideomycetes</taxon>
        <taxon>Dothideomycetes incertae sedis</taxon>
        <taxon>Botryosphaeriales</taxon>
        <taxon>Botryosphaeriaceae</taxon>
        <taxon>Lasiodiplodia</taxon>
    </lineage>
</organism>
<dbReference type="EMBL" id="JAUJDW010000254">
    <property type="protein sequence ID" value="KAK0609294.1"/>
    <property type="molecule type" value="Genomic_DNA"/>
</dbReference>
<evidence type="ECO:0000313" key="2">
    <source>
        <dbReference type="Proteomes" id="UP001175001"/>
    </source>
</evidence>
<gene>
    <name evidence="1" type="ORF">DIS24_g12348</name>
</gene>
<dbReference type="AlphaFoldDB" id="A0AA39W3Q0"/>
<keyword evidence="2" id="KW-1185">Reference proteome</keyword>
<dbReference type="Proteomes" id="UP001175001">
    <property type="component" value="Unassembled WGS sequence"/>
</dbReference>
<evidence type="ECO:0000313" key="1">
    <source>
        <dbReference type="EMBL" id="KAK0609294.1"/>
    </source>
</evidence>
<dbReference type="InterPro" id="IPR025332">
    <property type="entry name" value="DUF4238"/>
</dbReference>
<name>A0AA39W3Q0_9PEZI</name>
<reference evidence="1" key="1">
    <citation type="submission" date="2023-06" db="EMBL/GenBank/DDBJ databases">
        <title>Multi-omics analyses reveal the molecular pathogenesis toolkit of Lasiodiplodia hormozganensis, a cross-kingdom pathogen.</title>
        <authorList>
            <person name="Felix C."/>
            <person name="Meneses R."/>
            <person name="Goncalves M.F.M."/>
            <person name="Tilleman L."/>
            <person name="Duarte A.S."/>
            <person name="Jorrin-Novo J.V."/>
            <person name="Van De Peer Y."/>
            <person name="Deforce D."/>
            <person name="Van Nieuwerburgh F."/>
            <person name="Esteves A.C."/>
            <person name="Alves A."/>
        </authorList>
    </citation>
    <scope>NUCLEOTIDE SEQUENCE</scope>
    <source>
        <strain evidence="1">CBS 339.90</strain>
    </source>
</reference>
<sequence length="520" mass="60449">MYREKDMGDGYDLEKRLAQLESDAATIIRKARNTFATPTNILALRRSERDCLRKFFFLMKYRNSGFHRRYNHDSLDTYNSDDKEHLREYMEKRKFKRPKDVWFDNIRQILALEMDPEMRWAERIQQTTYTHDALIFILHAQGSFMAFCAPKLAGQEFVLTENAYGIFEGPVSPRIDPDSGELQPGVYTEYHNFAPIAPDLMVVFRSFILPTLIDEGDQAERAVMLNAMKQLHIKPESADSILQDLPIGKCGNNYSKIVDGKFVPLNGYQGPSADHVFYFRCFPLEPRHVGLINELLLEEAWSTKAIAFRSNDYTKEILVDYLKDPRKGFKVVTDQPDDPRMKYLQKLERAVSLLGGPKVSSVYECVKLPKPEVHMSQWVATMVGFELLGRRKDLYEIYKHLRPGATPEDYFYDVSQAGRMLFLRIKTDVIMNNCRLSDANKEIVRANRHDIFTSLPIQRVWLYLKAFRNTPKFDIADFKIQKEPLDLDGPEDFVAMHFSHKGVKWMAQAMFYEPPRAGNN</sequence>
<protein>
    <submittedName>
        <fullName evidence="1">Uncharacterized protein</fullName>
    </submittedName>
</protein>